<evidence type="ECO:0000256" key="8">
    <source>
        <dbReference type="ARBA" id="ARBA00022827"/>
    </source>
</evidence>
<evidence type="ECO:0000256" key="9">
    <source>
        <dbReference type="ARBA" id="ARBA00023002"/>
    </source>
</evidence>
<dbReference type="GO" id="GO:0005737">
    <property type="term" value="C:cytoplasm"/>
    <property type="evidence" value="ECO:0007669"/>
    <property type="project" value="UniProtKB-SubCell"/>
</dbReference>
<evidence type="ECO:0000259" key="12">
    <source>
        <dbReference type="Pfam" id="PF01593"/>
    </source>
</evidence>
<keyword evidence="11" id="KW-0963">Cytoplasm</keyword>
<keyword evidence="8 11" id="KW-0274">FAD</keyword>
<dbReference type="SUPFAM" id="SSF54373">
    <property type="entry name" value="FAD-linked reductases, C-terminal domain"/>
    <property type="match status" value="1"/>
</dbReference>
<evidence type="ECO:0000256" key="4">
    <source>
        <dbReference type="ARBA" id="ARBA00008310"/>
    </source>
</evidence>
<keyword evidence="7 11" id="KW-0285">Flavoprotein</keyword>
<gene>
    <name evidence="13" type="ORF">IV74_GL001468</name>
</gene>
<organism evidence="13 14">
    <name type="scientific">Carnobacterium divergens DSM 20623</name>
    <dbReference type="NCBI Taxonomy" id="1449336"/>
    <lineage>
        <taxon>Bacteria</taxon>
        <taxon>Bacillati</taxon>
        <taxon>Bacillota</taxon>
        <taxon>Bacilli</taxon>
        <taxon>Lactobacillales</taxon>
        <taxon>Carnobacteriaceae</taxon>
        <taxon>Carnobacterium</taxon>
    </lineage>
</organism>
<name>A0A0R2HUI3_CARDV</name>
<dbReference type="RefSeq" id="WP_034570415.1">
    <property type="nucleotide sequence ID" value="NZ_JQBS01000032.1"/>
</dbReference>
<evidence type="ECO:0000256" key="11">
    <source>
        <dbReference type="RuleBase" id="RU364052"/>
    </source>
</evidence>
<evidence type="ECO:0000256" key="5">
    <source>
        <dbReference type="ARBA" id="ARBA00012402"/>
    </source>
</evidence>
<dbReference type="SUPFAM" id="SSF51905">
    <property type="entry name" value="FAD/NAD(P)-binding domain"/>
    <property type="match status" value="1"/>
</dbReference>
<dbReference type="PANTHER" id="PTHR42923:SF3">
    <property type="entry name" value="PROTOPORPHYRINOGEN OXIDASE"/>
    <property type="match status" value="1"/>
</dbReference>
<comment type="subcellular location">
    <subcellularLocation>
        <location evidence="11">Cytoplasm</location>
    </subcellularLocation>
</comment>
<comment type="cofactor">
    <cofactor evidence="2 11">
        <name>FAD</name>
        <dbReference type="ChEBI" id="CHEBI:57692"/>
    </cofactor>
</comment>
<dbReference type="InterPro" id="IPR036188">
    <property type="entry name" value="FAD/NAD-bd_sf"/>
</dbReference>
<dbReference type="Gene3D" id="3.90.660.20">
    <property type="entry name" value="Protoporphyrinogen oxidase, mitochondrial, domain 2"/>
    <property type="match status" value="1"/>
</dbReference>
<sequence length="467" mass="52975">MERAKKRIAIIGGGITGLTAAYRIEQEIQKYNLPFELILLEGSTRIGGKIHTIKVKDRYIDTGAESIDVRYPDALNLIKELGIENWLIFSQGNKPDVYFYNQLHCLDYPTYKGIPIRRQDIWKNHILTFHGKVASYKDFFQPKITLEQDVSVSTFLRKRLGEEQVEHVVEPFFSKIYAGDLDEMGIISSNESIYKIHQKYRSLSKGLAKHPELLDGDGNYATFDNGLSVLTENLEERLKCHIQFSKKVFEIKKSVGGTYILDINRKEQMRVGAIIVATTATEYRHLFKNTELTEFFNEIVTASIGFILLSFPKGAIKNQPSGFGFVTPRRDASHITSAVLLDKKWPVLNPTEETLVGVNFGRRGEDSLVSLSNQEVEKYILEDLQKILGIETPPNYHVVSRWPNAIPQYTTQHDERKAKVIQLLEKDFPGIYIGGNGFGGFGINQCVEQANGISESVIAFMKKQNCI</sequence>
<reference evidence="13 14" key="1">
    <citation type="journal article" date="2015" name="Genome Announc.">
        <title>Expanding the biotechnology potential of lactobacilli through comparative genomics of 213 strains and associated genera.</title>
        <authorList>
            <person name="Sun Z."/>
            <person name="Harris H.M."/>
            <person name="McCann A."/>
            <person name="Guo C."/>
            <person name="Argimon S."/>
            <person name="Zhang W."/>
            <person name="Yang X."/>
            <person name="Jeffery I.B."/>
            <person name="Cooney J.C."/>
            <person name="Kagawa T.F."/>
            <person name="Liu W."/>
            <person name="Song Y."/>
            <person name="Salvetti E."/>
            <person name="Wrobel A."/>
            <person name="Rasinkangas P."/>
            <person name="Parkhill J."/>
            <person name="Rea M.C."/>
            <person name="O'Sullivan O."/>
            <person name="Ritari J."/>
            <person name="Douillard F.P."/>
            <person name="Paul Ross R."/>
            <person name="Yang R."/>
            <person name="Briner A.E."/>
            <person name="Felis G.E."/>
            <person name="de Vos W.M."/>
            <person name="Barrangou R."/>
            <person name="Klaenhammer T.R."/>
            <person name="Caufield P.W."/>
            <person name="Cui Y."/>
            <person name="Zhang H."/>
            <person name="O'Toole P.W."/>
        </authorList>
    </citation>
    <scope>NUCLEOTIDE SEQUENCE [LARGE SCALE GENOMIC DNA]</scope>
    <source>
        <strain evidence="13 14">DSM 20623</strain>
    </source>
</reference>
<dbReference type="Gene3D" id="1.10.3110.10">
    <property type="entry name" value="protoporphyrinogen ix oxidase, domain 3"/>
    <property type="match status" value="1"/>
</dbReference>
<dbReference type="GO" id="GO:0004729">
    <property type="term" value="F:oxygen-dependent protoporphyrinogen oxidase activity"/>
    <property type="evidence" value="ECO:0007669"/>
    <property type="project" value="UniProtKB-UniRule"/>
</dbReference>
<keyword evidence="10 11" id="KW-0350">Heme biosynthesis</keyword>
<dbReference type="EMBL" id="JQBS01000032">
    <property type="protein sequence ID" value="KRN56354.1"/>
    <property type="molecule type" value="Genomic_DNA"/>
</dbReference>
<dbReference type="Gene3D" id="3.50.50.60">
    <property type="entry name" value="FAD/NAD(P)-binding domain"/>
    <property type="match status" value="1"/>
</dbReference>
<dbReference type="PANTHER" id="PTHR42923">
    <property type="entry name" value="PROTOPORPHYRINOGEN OXIDASE"/>
    <property type="match status" value="1"/>
</dbReference>
<dbReference type="InterPro" id="IPR050464">
    <property type="entry name" value="Zeta_carotene_desat/Oxidored"/>
</dbReference>
<dbReference type="AlphaFoldDB" id="A0A0R2HUI3"/>
<comment type="caution">
    <text evidence="13">The sequence shown here is derived from an EMBL/GenBank/DDBJ whole genome shotgun (WGS) entry which is preliminary data.</text>
</comment>
<accession>A0A0R2HUI3</accession>
<evidence type="ECO:0000256" key="3">
    <source>
        <dbReference type="ARBA" id="ARBA00004744"/>
    </source>
</evidence>
<dbReference type="Proteomes" id="UP000051658">
    <property type="component" value="Unassembled WGS sequence"/>
</dbReference>
<evidence type="ECO:0000256" key="10">
    <source>
        <dbReference type="ARBA" id="ARBA00023133"/>
    </source>
</evidence>
<proteinExistence type="inferred from homology"/>
<evidence type="ECO:0000313" key="13">
    <source>
        <dbReference type="EMBL" id="KRN56354.1"/>
    </source>
</evidence>
<evidence type="ECO:0000313" key="14">
    <source>
        <dbReference type="Proteomes" id="UP000051658"/>
    </source>
</evidence>
<dbReference type="InterPro" id="IPR004572">
    <property type="entry name" value="Protoporphyrinogen_oxidase"/>
</dbReference>
<dbReference type="Pfam" id="PF01593">
    <property type="entry name" value="Amino_oxidase"/>
    <property type="match status" value="1"/>
</dbReference>
<dbReference type="PATRIC" id="fig|1449336.4.peg.1498"/>
<keyword evidence="14" id="KW-1185">Reference proteome</keyword>
<dbReference type="InterPro" id="IPR002937">
    <property type="entry name" value="Amino_oxidase"/>
</dbReference>
<dbReference type="EC" id="1.3.3.15" evidence="5 11"/>
<feature type="domain" description="Amine oxidase" evidence="12">
    <location>
        <begin position="15"/>
        <end position="450"/>
    </location>
</feature>
<dbReference type="NCBIfam" id="TIGR00562">
    <property type="entry name" value="proto_IX_ox"/>
    <property type="match status" value="1"/>
</dbReference>
<dbReference type="eggNOG" id="COG1232">
    <property type="taxonomic scope" value="Bacteria"/>
</dbReference>
<dbReference type="GeneID" id="89588581"/>
<dbReference type="GO" id="GO:0006783">
    <property type="term" value="P:heme biosynthetic process"/>
    <property type="evidence" value="ECO:0007669"/>
    <property type="project" value="UniProtKB-UniRule"/>
</dbReference>
<dbReference type="UniPathway" id="UPA00252"/>
<comment type="catalytic activity">
    <reaction evidence="1">
        <text>coproporphyrinogen III + 3 O2 = coproporphyrin III + 3 H2O2</text>
        <dbReference type="Rhea" id="RHEA:43436"/>
        <dbReference type="ChEBI" id="CHEBI:15379"/>
        <dbReference type="ChEBI" id="CHEBI:16240"/>
        <dbReference type="ChEBI" id="CHEBI:57309"/>
        <dbReference type="ChEBI" id="CHEBI:131725"/>
        <dbReference type="EC" id="1.3.3.15"/>
    </reaction>
    <physiologicalReaction direction="left-to-right" evidence="1">
        <dbReference type="Rhea" id="RHEA:43437"/>
    </physiologicalReaction>
</comment>
<evidence type="ECO:0000256" key="2">
    <source>
        <dbReference type="ARBA" id="ARBA00001974"/>
    </source>
</evidence>
<comment type="function">
    <text evidence="11">Involved in coproporphyrin-dependent heme b biosynthesis. Catalyzes the oxidation of coproporphyrinogen III to coproporphyrin III.</text>
</comment>
<evidence type="ECO:0000256" key="1">
    <source>
        <dbReference type="ARBA" id="ARBA00001755"/>
    </source>
</evidence>
<protein>
    <recommendedName>
        <fullName evidence="6 11">Coproporphyrinogen III oxidase</fullName>
        <ecNumber evidence="5 11">1.3.3.15</ecNumber>
    </recommendedName>
</protein>
<comment type="pathway">
    <text evidence="3 11">Porphyrin-containing compound metabolism; protoheme biosynthesis.</text>
</comment>
<keyword evidence="9 11" id="KW-0560">Oxidoreductase</keyword>
<evidence type="ECO:0000256" key="6">
    <source>
        <dbReference type="ARBA" id="ARBA00019046"/>
    </source>
</evidence>
<evidence type="ECO:0000256" key="7">
    <source>
        <dbReference type="ARBA" id="ARBA00022630"/>
    </source>
</evidence>
<comment type="similarity">
    <text evidence="4 11">Belongs to the protoporphyrinogen/coproporphyrinogen oxidase family. Coproporphyrinogen III oxidase subfamily.</text>
</comment>